<dbReference type="Pfam" id="PF00858">
    <property type="entry name" value="ASC"/>
    <property type="match status" value="2"/>
</dbReference>
<keyword evidence="3 13" id="KW-0813">Transport</keyword>
<dbReference type="PANTHER" id="PTHR11690:SF296">
    <property type="entry name" value="DEGENERIN-LIKE PROTEIN DEL-10"/>
    <property type="match status" value="1"/>
</dbReference>
<evidence type="ECO:0000256" key="9">
    <source>
        <dbReference type="ARBA" id="ARBA00023136"/>
    </source>
</evidence>
<keyword evidence="8 13" id="KW-0406">Ion transport</keyword>
<evidence type="ECO:0000256" key="5">
    <source>
        <dbReference type="ARBA" id="ARBA00022692"/>
    </source>
</evidence>
<evidence type="ECO:0000256" key="8">
    <source>
        <dbReference type="ARBA" id="ARBA00023065"/>
    </source>
</evidence>
<dbReference type="PRINTS" id="PR01078">
    <property type="entry name" value="AMINACHANNEL"/>
</dbReference>
<feature type="region of interest" description="Disordered" evidence="14">
    <location>
        <begin position="514"/>
        <end position="535"/>
    </location>
</feature>
<dbReference type="InterPro" id="IPR001873">
    <property type="entry name" value="ENaC"/>
</dbReference>
<evidence type="ECO:0000256" key="10">
    <source>
        <dbReference type="ARBA" id="ARBA00023180"/>
    </source>
</evidence>
<dbReference type="GO" id="GO:0005886">
    <property type="term" value="C:plasma membrane"/>
    <property type="evidence" value="ECO:0007669"/>
    <property type="project" value="TreeGrafter"/>
</dbReference>
<dbReference type="PANTHER" id="PTHR11690">
    <property type="entry name" value="AMILORIDE-SENSITIVE SODIUM CHANNEL-RELATED"/>
    <property type="match status" value="1"/>
</dbReference>
<dbReference type="WBParaSite" id="Minc3s00106g04737">
    <property type="protein sequence ID" value="Minc3s00106g04737"/>
    <property type="gene ID" value="Minc3s00106g04737"/>
</dbReference>
<evidence type="ECO:0000256" key="11">
    <source>
        <dbReference type="ARBA" id="ARBA00023201"/>
    </source>
</evidence>
<evidence type="ECO:0000256" key="1">
    <source>
        <dbReference type="ARBA" id="ARBA00004141"/>
    </source>
</evidence>
<evidence type="ECO:0000256" key="13">
    <source>
        <dbReference type="RuleBase" id="RU000679"/>
    </source>
</evidence>
<dbReference type="Gene3D" id="2.60.470.10">
    <property type="entry name" value="Acid-sensing ion channels like domains"/>
    <property type="match status" value="1"/>
</dbReference>
<keyword evidence="7" id="KW-0915">Sodium</keyword>
<comment type="subcellular location">
    <subcellularLocation>
        <location evidence="1">Membrane</location>
        <topology evidence="1">Multi-pass membrane protein</topology>
    </subcellularLocation>
</comment>
<evidence type="ECO:0000313" key="17">
    <source>
        <dbReference type="WBParaSite" id="Minc3s00106g04737"/>
    </source>
</evidence>
<evidence type="ECO:0000256" key="3">
    <source>
        <dbReference type="ARBA" id="ARBA00022448"/>
    </source>
</evidence>
<dbReference type="AlphaFoldDB" id="A0A914KT99"/>
<reference evidence="17" key="1">
    <citation type="submission" date="2022-11" db="UniProtKB">
        <authorList>
            <consortium name="WormBaseParasite"/>
        </authorList>
    </citation>
    <scope>IDENTIFICATION</scope>
</reference>
<keyword evidence="6 15" id="KW-1133">Transmembrane helix</keyword>
<comment type="similarity">
    <text evidence="2 13">Belongs to the amiloride-sensitive sodium channel (TC 1.A.6) family.</text>
</comment>
<evidence type="ECO:0000256" key="6">
    <source>
        <dbReference type="ARBA" id="ARBA00022989"/>
    </source>
</evidence>
<feature type="compositionally biased region" description="Pro residues" evidence="14">
    <location>
        <begin position="51"/>
        <end position="60"/>
    </location>
</feature>
<keyword evidence="9 15" id="KW-0472">Membrane</keyword>
<organism evidence="16 17">
    <name type="scientific">Meloidogyne incognita</name>
    <name type="common">Southern root-knot nematode worm</name>
    <name type="synonym">Oxyuris incognita</name>
    <dbReference type="NCBI Taxonomy" id="6306"/>
    <lineage>
        <taxon>Eukaryota</taxon>
        <taxon>Metazoa</taxon>
        <taxon>Ecdysozoa</taxon>
        <taxon>Nematoda</taxon>
        <taxon>Chromadorea</taxon>
        <taxon>Rhabditida</taxon>
        <taxon>Tylenchina</taxon>
        <taxon>Tylenchomorpha</taxon>
        <taxon>Tylenchoidea</taxon>
        <taxon>Meloidogynidae</taxon>
        <taxon>Meloidogyninae</taxon>
        <taxon>Meloidogyne</taxon>
        <taxon>Meloidogyne incognita group</taxon>
    </lineage>
</organism>
<sequence>MSKSANRLLSHLTNSSIESAPDGGSIFGHRPIRRQMSNAVYIYKHQLPNLPSNPPSPPLDPSTLRQQPLSTTSSLAYPTKFRASVPAISIEKDENLHEGGREDVITFVDNKSTTAATADELMQMLMEDDGTDRPIIFTVFEAANIDGVRHLSSKSRCTRYTWFVLIILFICLCFYQIGAQAMMYWLTPVATNIIAAYPESIAFPVVAICNSNQHRITWITGDNIQKRQGKKAALDSNNFIENLNYSDIFDKALLQSWDMDAGHFLQNAAHQRSRMIVRCELPNGSRCNARDFRPVWTLTGLCWAINIDSANPIHVNGAGPGNALRLLVNIERYERIESCTPKLRSRFLPGLKVLIYNQTDVPPHYLEGVNIPAGFTMDIPFWMRHRQKLPGRDCIVTKISDNEKKNENGSQNKNSERDCLMRSYLKEIERRCNCSMREAYFQEIDDLPKQFSQCNVLQYFECVQSVLEWARNMGFNNFKHCPIPCESVDYTAWQDMNELPSNIFPKLISDWNVDEDEEDNENEEESVETTTNNKNLYQNKEQSNVQTIADSVERDKERAHYQCTHNKLLSTSHVRRIKNEAQLAYEKQAQYQEDIQLRTKHLIEQFRKSISRIVEMQWGWKNDYFLGANKRLKQMVGCYAEIPLIHSDVFSAIFNLKPQGEEERANQMIQLLNESFIKNNLSKHYQTIGEVKREFGIKADGKYKEIEMMEELLKNIKRLFSEETFTEHLPNRIERIMSKILNFMRQFEEGSLRRKEWAERMNARNMRHFFDEDFYENWYNLIVKDLENGIIGTIQKIEQLIPQLYSNTVNGTAIMAGSTILFGNASSKNQERLAMFMDDLLECIFNDVKNTSAQMLREFQRAMNDLQSSQTLLFRKELPEYLSNFEFGTKFVHENFAQINVFLHKMNVEHWRQEPTYSIWSFFCDIGATMSLFLGASMLTIIEVLYFVLSSSRIYKTIEVWRQQKFTGNNEQIKKTKMINKKLLSKNQEENV</sequence>
<dbReference type="Proteomes" id="UP000887563">
    <property type="component" value="Unplaced"/>
</dbReference>
<evidence type="ECO:0000256" key="12">
    <source>
        <dbReference type="ARBA" id="ARBA00023303"/>
    </source>
</evidence>
<evidence type="ECO:0000256" key="14">
    <source>
        <dbReference type="SAM" id="MobiDB-lite"/>
    </source>
</evidence>
<keyword evidence="4 13" id="KW-0894">Sodium channel</keyword>
<feature type="transmembrane region" description="Helical" evidence="15">
    <location>
        <begin position="160"/>
        <end position="186"/>
    </location>
</feature>
<evidence type="ECO:0000256" key="4">
    <source>
        <dbReference type="ARBA" id="ARBA00022461"/>
    </source>
</evidence>
<proteinExistence type="inferred from homology"/>
<evidence type="ECO:0000313" key="16">
    <source>
        <dbReference type="Proteomes" id="UP000887563"/>
    </source>
</evidence>
<accession>A0A914KT99</accession>
<dbReference type="Gene3D" id="1.10.287.770">
    <property type="entry name" value="YojJ-like"/>
    <property type="match status" value="1"/>
</dbReference>
<keyword evidence="10" id="KW-0325">Glycoprotein</keyword>
<feature type="compositionally biased region" description="Acidic residues" evidence="14">
    <location>
        <begin position="514"/>
        <end position="527"/>
    </location>
</feature>
<evidence type="ECO:0000256" key="7">
    <source>
        <dbReference type="ARBA" id="ARBA00023053"/>
    </source>
</evidence>
<evidence type="ECO:0000256" key="15">
    <source>
        <dbReference type="SAM" id="Phobius"/>
    </source>
</evidence>
<keyword evidence="11 13" id="KW-0739">Sodium transport</keyword>
<keyword evidence="16" id="KW-1185">Reference proteome</keyword>
<keyword evidence="5 13" id="KW-0812">Transmembrane</keyword>
<dbReference type="GO" id="GO:0015280">
    <property type="term" value="F:ligand-gated sodium channel activity"/>
    <property type="evidence" value="ECO:0007669"/>
    <property type="project" value="TreeGrafter"/>
</dbReference>
<feature type="transmembrane region" description="Helical" evidence="15">
    <location>
        <begin position="926"/>
        <end position="949"/>
    </location>
</feature>
<name>A0A914KT99_MELIC</name>
<protein>
    <submittedName>
        <fullName evidence="17">Uncharacterized protein</fullName>
    </submittedName>
</protein>
<evidence type="ECO:0000256" key="2">
    <source>
        <dbReference type="ARBA" id="ARBA00007193"/>
    </source>
</evidence>
<feature type="region of interest" description="Disordered" evidence="14">
    <location>
        <begin position="47"/>
        <end position="68"/>
    </location>
</feature>
<keyword evidence="12 13" id="KW-0407">Ion channel</keyword>